<gene>
    <name evidence="1" type="ORF">HPP92_004670</name>
</gene>
<name>A0A835VEP0_VANPL</name>
<accession>A0A835VEP0</accession>
<reference evidence="1 2" key="1">
    <citation type="journal article" date="2020" name="Nat. Food">
        <title>A phased Vanilla planifolia genome enables genetic improvement of flavour and production.</title>
        <authorList>
            <person name="Hasing T."/>
            <person name="Tang H."/>
            <person name="Brym M."/>
            <person name="Khazi F."/>
            <person name="Huang T."/>
            <person name="Chambers A.H."/>
        </authorList>
    </citation>
    <scope>NUCLEOTIDE SEQUENCE [LARGE SCALE GENOMIC DNA]</scope>
    <source>
        <tissue evidence="1">Leaf</tissue>
    </source>
</reference>
<dbReference type="Proteomes" id="UP000639772">
    <property type="component" value="Unassembled WGS sequence"/>
</dbReference>
<dbReference type="EMBL" id="JADCNM010000002">
    <property type="protein sequence ID" value="KAG0493676.1"/>
    <property type="molecule type" value="Genomic_DNA"/>
</dbReference>
<protein>
    <submittedName>
        <fullName evidence="1">Uncharacterized protein</fullName>
    </submittedName>
</protein>
<comment type="caution">
    <text evidence="1">The sequence shown here is derived from an EMBL/GenBank/DDBJ whole genome shotgun (WGS) entry which is preliminary data.</text>
</comment>
<organism evidence="1 2">
    <name type="scientific">Vanilla planifolia</name>
    <name type="common">Vanilla</name>
    <dbReference type="NCBI Taxonomy" id="51239"/>
    <lineage>
        <taxon>Eukaryota</taxon>
        <taxon>Viridiplantae</taxon>
        <taxon>Streptophyta</taxon>
        <taxon>Embryophyta</taxon>
        <taxon>Tracheophyta</taxon>
        <taxon>Spermatophyta</taxon>
        <taxon>Magnoliopsida</taxon>
        <taxon>Liliopsida</taxon>
        <taxon>Asparagales</taxon>
        <taxon>Orchidaceae</taxon>
        <taxon>Vanilloideae</taxon>
        <taxon>Vanilleae</taxon>
        <taxon>Vanilla</taxon>
    </lineage>
</organism>
<dbReference type="AlphaFoldDB" id="A0A835VEP0"/>
<proteinExistence type="predicted"/>
<sequence>MLQHIVRNGIGGWSERNRKAEASEKVKGEKVWRVLSRWRRRMMGGIGTDRAWESDGTGAASRTEVVGGWNFRVRRLGRLVTSVASYRREIVGEDDIGNKDIARDKSRCNDDGLAKLAVFRWQGIPVAGGDDVVRHAVGWWYRGSDWEGYVAVRVFVFFESFG</sequence>
<evidence type="ECO:0000313" key="1">
    <source>
        <dbReference type="EMBL" id="KAG0493676.1"/>
    </source>
</evidence>
<evidence type="ECO:0000313" key="2">
    <source>
        <dbReference type="Proteomes" id="UP000639772"/>
    </source>
</evidence>